<name>A0A6G1IWH0_9PLEO</name>
<accession>A0A6G1IWH0</accession>
<dbReference type="InterPro" id="IPR007011">
    <property type="entry name" value="LEA_SMP_dom"/>
</dbReference>
<feature type="compositionally biased region" description="Polar residues" evidence="1">
    <location>
        <begin position="181"/>
        <end position="193"/>
    </location>
</feature>
<evidence type="ECO:0000256" key="1">
    <source>
        <dbReference type="SAM" id="MobiDB-lite"/>
    </source>
</evidence>
<keyword evidence="4" id="KW-1185">Reference proteome</keyword>
<evidence type="ECO:0000259" key="2">
    <source>
        <dbReference type="Pfam" id="PF04927"/>
    </source>
</evidence>
<dbReference type="EMBL" id="MU005587">
    <property type="protein sequence ID" value="KAF2682455.1"/>
    <property type="molecule type" value="Genomic_DNA"/>
</dbReference>
<organism evidence="3 4">
    <name type="scientific">Lentithecium fluviatile CBS 122367</name>
    <dbReference type="NCBI Taxonomy" id="1168545"/>
    <lineage>
        <taxon>Eukaryota</taxon>
        <taxon>Fungi</taxon>
        <taxon>Dikarya</taxon>
        <taxon>Ascomycota</taxon>
        <taxon>Pezizomycotina</taxon>
        <taxon>Dothideomycetes</taxon>
        <taxon>Pleosporomycetidae</taxon>
        <taxon>Pleosporales</taxon>
        <taxon>Massarineae</taxon>
        <taxon>Lentitheciaceae</taxon>
        <taxon>Lentithecium</taxon>
    </lineage>
</organism>
<feature type="region of interest" description="Disordered" evidence="1">
    <location>
        <begin position="154"/>
        <end position="209"/>
    </location>
</feature>
<feature type="domain" description="SMP" evidence="2">
    <location>
        <begin position="225"/>
        <end position="260"/>
    </location>
</feature>
<dbReference type="OrthoDB" id="2799468at2759"/>
<evidence type="ECO:0000313" key="3">
    <source>
        <dbReference type="EMBL" id="KAF2682455.1"/>
    </source>
</evidence>
<dbReference type="Proteomes" id="UP000799291">
    <property type="component" value="Unassembled WGS sequence"/>
</dbReference>
<feature type="region of interest" description="Disordered" evidence="1">
    <location>
        <begin position="236"/>
        <end position="268"/>
    </location>
</feature>
<dbReference type="Pfam" id="PF04927">
    <property type="entry name" value="SMP"/>
    <property type="match status" value="1"/>
</dbReference>
<evidence type="ECO:0000313" key="4">
    <source>
        <dbReference type="Proteomes" id="UP000799291"/>
    </source>
</evidence>
<dbReference type="AlphaFoldDB" id="A0A6G1IWH0"/>
<protein>
    <recommendedName>
        <fullName evidence="2">SMP domain-containing protein</fullName>
    </recommendedName>
</protein>
<reference evidence="3" key="1">
    <citation type="journal article" date="2020" name="Stud. Mycol.">
        <title>101 Dothideomycetes genomes: a test case for predicting lifestyles and emergence of pathogens.</title>
        <authorList>
            <person name="Haridas S."/>
            <person name="Albert R."/>
            <person name="Binder M."/>
            <person name="Bloem J."/>
            <person name="Labutti K."/>
            <person name="Salamov A."/>
            <person name="Andreopoulos B."/>
            <person name="Baker S."/>
            <person name="Barry K."/>
            <person name="Bills G."/>
            <person name="Bluhm B."/>
            <person name="Cannon C."/>
            <person name="Castanera R."/>
            <person name="Culley D."/>
            <person name="Daum C."/>
            <person name="Ezra D."/>
            <person name="Gonzalez J."/>
            <person name="Henrissat B."/>
            <person name="Kuo A."/>
            <person name="Liang C."/>
            <person name="Lipzen A."/>
            <person name="Lutzoni F."/>
            <person name="Magnuson J."/>
            <person name="Mondo S."/>
            <person name="Nolan M."/>
            <person name="Ohm R."/>
            <person name="Pangilinan J."/>
            <person name="Park H.-J."/>
            <person name="Ramirez L."/>
            <person name="Alfaro M."/>
            <person name="Sun H."/>
            <person name="Tritt A."/>
            <person name="Yoshinaga Y."/>
            <person name="Zwiers L.-H."/>
            <person name="Turgeon B."/>
            <person name="Goodwin S."/>
            <person name="Spatafora J."/>
            <person name="Crous P."/>
            <person name="Grigoriev I."/>
        </authorList>
    </citation>
    <scope>NUCLEOTIDE SEQUENCE</scope>
    <source>
        <strain evidence="3">CBS 122367</strain>
    </source>
</reference>
<gene>
    <name evidence="3" type="ORF">K458DRAFT_59056</name>
</gene>
<proteinExistence type="predicted"/>
<sequence>MASIDAIQGTVLDKLQKDPLSITTEDARRLSENFEAKDERSAKIISAVESLALAAQEIHEETPALGQGPHTSLLTIVNDLKVAVDNNPAEVTSEILKTTQGIVSKMQKAIGQTNAPHPELEVELQKEFAKIVPKVEQGTVTKEEADHLHSLEARAHGHTEKGGLTAAAQSVAAKRERALSLSDNTNAGPTANAKSIPAEQSAANKEANLKKAEATIAPKVENEPEAVTKEDAALVQSREHRAHGHVKKGSIAAEAQHFADTKPPVEAV</sequence>